<keyword evidence="9" id="KW-0969">Cilium</keyword>
<evidence type="ECO:0000313" key="10">
    <source>
        <dbReference type="Proteomes" id="UP000019184"/>
    </source>
</evidence>
<keyword evidence="9" id="KW-0282">Flagellum</keyword>
<comment type="function">
    <text evidence="6 7">Involved in the assembly process of the P-ring formation. It may associate with FlgF on the rod constituting a structure essential for the P-ring assembly or may act as a modulator protein for the P-ring assembly.</text>
</comment>
<protein>
    <recommendedName>
        <fullName evidence="3 7">Flagella basal body P-ring formation protein FlgA</fullName>
    </recommendedName>
</protein>
<feature type="domain" description="SAF" evidence="8">
    <location>
        <begin position="112"/>
        <end position="174"/>
    </location>
</feature>
<dbReference type="GO" id="GO:0044780">
    <property type="term" value="P:bacterial-type flagellum assembly"/>
    <property type="evidence" value="ECO:0007669"/>
    <property type="project" value="InterPro"/>
</dbReference>
<dbReference type="Proteomes" id="UP000019184">
    <property type="component" value="Unassembled WGS sequence"/>
</dbReference>
<dbReference type="NCBIfam" id="TIGR03170">
    <property type="entry name" value="flgA_cterm"/>
    <property type="match status" value="1"/>
</dbReference>
<proteinExistence type="inferred from homology"/>
<dbReference type="InterPro" id="IPR013974">
    <property type="entry name" value="SAF"/>
</dbReference>
<dbReference type="Gene3D" id="2.30.30.760">
    <property type="match status" value="1"/>
</dbReference>
<dbReference type="AlphaFoldDB" id="A0A7U7G8P9"/>
<dbReference type="EMBL" id="CBTK010000036">
    <property type="protein sequence ID" value="CDH43772.1"/>
    <property type="molecule type" value="Genomic_DNA"/>
</dbReference>
<name>A0A7U7G8P9_9GAMM</name>
<keyword evidence="7" id="KW-1005">Bacterial flagellum biogenesis</keyword>
<dbReference type="PANTHER" id="PTHR36307">
    <property type="entry name" value="FLAGELLA BASAL BODY P-RING FORMATION PROTEIN FLGA"/>
    <property type="match status" value="1"/>
</dbReference>
<evidence type="ECO:0000256" key="5">
    <source>
        <dbReference type="ARBA" id="ARBA00022764"/>
    </source>
</evidence>
<dbReference type="Gene3D" id="3.90.1210.10">
    <property type="entry name" value="Antifreeze-like/N-acetylneuraminic acid synthase C-terminal domain"/>
    <property type="match status" value="1"/>
</dbReference>
<dbReference type="InterPro" id="IPR017585">
    <property type="entry name" value="SAF_FlgA"/>
</dbReference>
<evidence type="ECO:0000256" key="4">
    <source>
        <dbReference type="ARBA" id="ARBA00022729"/>
    </source>
</evidence>
<gene>
    <name evidence="9" type="ORF">BN874_1300023</name>
</gene>
<dbReference type="Pfam" id="PF17656">
    <property type="entry name" value="ChapFlgA_N"/>
    <property type="match status" value="1"/>
</dbReference>
<dbReference type="InterPro" id="IPR041231">
    <property type="entry name" value="FlgA_N"/>
</dbReference>
<dbReference type="SMART" id="SM00858">
    <property type="entry name" value="SAF"/>
    <property type="match status" value="1"/>
</dbReference>
<evidence type="ECO:0000256" key="2">
    <source>
        <dbReference type="ARBA" id="ARBA00010474"/>
    </source>
</evidence>
<evidence type="ECO:0000256" key="3">
    <source>
        <dbReference type="ARBA" id="ARBA00014754"/>
    </source>
</evidence>
<dbReference type="CDD" id="cd11614">
    <property type="entry name" value="SAF_CpaB_FlgA_like"/>
    <property type="match status" value="1"/>
</dbReference>
<reference evidence="9 10" key="1">
    <citation type="journal article" date="2014" name="ISME J.">
        <title>Candidatus Competibacter-lineage genomes retrieved from metagenomes reveal functional metabolic diversity.</title>
        <authorList>
            <person name="McIlroy S.J."/>
            <person name="Albertsen M."/>
            <person name="Andresen E.K."/>
            <person name="Saunders A.M."/>
            <person name="Kristiansen R."/>
            <person name="Stokholm-Bjerregaard M."/>
            <person name="Nielsen K.L."/>
            <person name="Nielsen P.H."/>
        </authorList>
    </citation>
    <scope>NUCLEOTIDE SEQUENCE [LARGE SCALE GENOMIC DNA]</scope>
    <source>
        <strain evidence="9 10">Run_B_J11</strain>
    </source>
</reference>
<keyword evidence="5 7" id="KW-0574">Periplasm</keyword>
<evidence type="ECO:0000256" key="6">
    <source>
        <dbReference type="ARBA" id="ARBA00025643"/>
    </source>
</evidence>
<feature type="signal peptide" evidence="7">
    <location>
        <begin position="1"/>
        <end position="25"/>
    </location>
</feature>
<feature type="chain" id="PRO_5031609952" description="Flagella basal body P-ring formation protein FlgA" evidence="7">
    <location>
        <begin position="26"/>
        <end position="237"/>
    </location>
</feature>
<accession>A0A7U7G8P9</accession>
<dbReference type="RefSeq" id="WP_051497361.1">
    <property type="nucleotide sequence ID" value="NZ_CBTK010000036.1"/>
</dbReference>
<evidence type="ECO:0000256" key="1">
    <source>
        <dbReference type="ARBA" id="ARBA00004418"/>
    </source>
</evidence>
<keyword evidence="4 7" id="KW-0732">Signal</keyword>
<organism evidence="9 10">
    <name type="scientific">Candidatus Contendobacter odensis Run_B_J11</name>
    <dbReference type="NCBI Taxonomy" id="1400861"/>
    <lineage>
        <taxon>Bacteria</taxon>
        <taxon>Pseudomonadati</taxon>
        <taxon>Pseudomonadota</taxon>
        <taxon>Gammaproteobacteria</taxon>
        <taxon>Candidatus Competibacteraceae</taxon>
        <taxon>Candidatus Contendibacter</taxon>
    </lineage>
</organism>
<comment type="similarity">
    <text evidence="2 7">Belongs to the FlgA family.</text>
</comment>
<evidence type="ECO:0000313" key="9">
    <source>
        <dbReference type="EMBL" id="CDH43772.1"/>
    </source>
</evidence>
<dbReference type="Pfam" id="PF13144">
    <property type="entry name" value="ChapFlgA"/>
    <property type="match status" value="1"/>
</dbReference>
<dbReference type="GO" id="GO:0042597">
    <property type="term" value="C:periplasmic space"/>
    <property type="evidence" value="ECO:0007669"/>
    <property type="project" value="UniProtKB-SubCell"/>
</dbReference>
<keyword evidence="9" id="KW-0966">Cell projection</keyword>
<evidence type="ECO:0000259" key="8">
    <source>
        <dbReference type="SMART" id="SM00858"/>
    </source>
</evidence>
<dbReference type="PANTHER" id="PTHR36307:SF1">
    <property type="entry name" value="FLAGELLA BASAL BODY P-RING FORMATION PROTEIN FLGA"/>
    <property type="match status" value="1"/>
</dbReference>
<sequence>MRTGRWFPKMVLGCCGLAAPAFTVAEEAIQSLAAIQSAAHAFLMTQHRNRSEPPQIQLRDLDPRLRLVPCAAPLEAFLPGGAKTVGNTSIGVRCPGSQSWTVYQSATVQVFDQVQVASRFLSKGEILSAADLRSERRELSALPGGYETAPEPLLGKQLRQALMAGAVIAPQAVKAVPAIRRGETVTIISRQGGMEVSSSGIALSDAELGGRVRIRNESSQRVVEGTVTDQHRVEIGR</sequence>
<evidence type="ECO:0000256" key="7">
    <source>
        <dbReference type="RuleBase" id="RU362063"/>
    </source>
</evidence>
<dbReference type="InterPro" id="IPR039246">
    <property type="entry name" value="Flagellar_FlgA"/>
</dbReference>
<comment type="subcellular location">
    <subcellularLocation>
        <location evidence="1 7">Periplasm</location>
    </subcellularLocation>
</comment>
<comment type="caution">
    <text evidence="9">The sequence shown here is derived from an EMBL/GenBank/DDBJ whole genome shotgun (WGS) entry which is preliminary data.</text>
</comment>
<keyword evidence="10" id="KW-1185">Reference proteome</keyword>